<evidence type="ECO:0000256" key="3">
    <source>
        <dbReference type="ARBA" id="ARBA00022692"/>
    </source>
</evidence>
<dbReference type="InterPro" id="IPR039859">
    <property type="entry name" value="PFA4/ZDH16/20/ERF2-like"/>
</dbReference>
<comment type="caution">
    <text evidence="12">The sequence shown here is derived from an EMBL/GenBank/DDBJ whole genome shotgun (WGS) entry which is preliminary data.</text>
</comment>
<comment type="domain">
    <text evidence="10">The DHHC domain is required for palmitoyltransferase activity.</text>
</comment>
<name>A0A177EJV4_9MICR</name>
<dbReference type="EMBL" id="LTDL01000014">
    <property type="protein sequence ID" value="OAG31976.1"/>
    <property type="molecule type" value="Genomic_DNA"/>
</dbReference>
<feature type="transmembrane region" description="Helical" evidence="10">
    <location>
        <begin position="129"/>
        <end position="146"/>
    </location>
</feature>
<dbReference type="PANTHER" id="PTHR12246">
    <property type="entry name" value="PALMITOYLTRANSFERASE ZDHHC16"/>
    <property type="match status" value="1"/>
</dbReference>
<evidence type="ECO:0000256" key="7">
    <source>
        <dbReference type="ARBA" id="ARBA00023288"/>
    </source>
</evidence>
<evidence type="ECO:0000256" key="10">
    <source>
        <dbReference type="RuleBase" id="RU079119"/>
    </source>
</evidence>
<dbReference type="GO" id="GO:0019706">
    <property type="term" value="F:protein-cysteine S-palmitoyltransferase activity"/>
    <property type="evidence" value="ECO:0007669"/>
    <property type="project" value="UniProtKB-EC"/>
</dbReference>
<sequence>MHFYNRRFEDCVGLSISYTLIFYFGAVSNPILFWEDIQEERAIRGAVIFINCALVLIFGLLFKVSNTRGYLEAKEYRVGARFCYDCRQSKAERAHHCSRCKKCVKKMDHHCPWIGSCVNADNFGNFTKLLGTVFITSLVGLGLYSVKFHRLLRVMVGITSASWQLAVVAANIIALVSIALIIIVLLVRQTRLMLSNLTYVEWLHVRKLDRLDMVCPKNPYDKGSRGNMYEVFGSPLDFILCRMPPSQDSIKYSNYWPPIRLTKNDSIRSSTTALNNTTDSGWGGA</sequence>
<keyword evidence="2 10" id="KW-0808">Transferase</keyword>
<keyword evidence="3 10" id="KW-0812">Transmembrane</keyword>
<comment type="subcellular location">
    <subcellularLocation>
        <location evidence="1">Membrane</location>
        <topology evidence="1">Multi-pass membrane protein</topology>
    </subcellularLocation>
</comment>
<dbReference type="Pfam" id="PF01529">
    <property type="entry name" value="DHHC"/>
    <property type="match status" value="1"/>
</dbReference>
<reference evidence="12 13" key="1">
    <citation type="submission" date="2016-02" db="EMBL/GenBank/DDBJ databases">
        <title>Discovery of a natural microsporidian pathogen with a broad tissue tropism in Caenorhabditis elegans.</title>
        <authorList>
            <person name="Luallen R.J."/>
            <person name="Reinke A.W."/>
            <person name="Tong L."/>
            <person name="Botts M.R."/>
            <person name="Felix M.-A."/>
            <person name="Troemel E.R."/>
        </authorList>
    </citation>
    <scope>NUCLEOTIDE SEQUENCE [LARGE SCALE GENOMIC DNA]</scope>
    <source>
        <strain evidence="12 13">JUm2807</strain>
    </source>
</reference>
<organism evidence="12 13">
    <name type="scientific">Nematocida displodere</name>
    <dbReference type="NCBI Taxonomy" id="1805483"/>
    <lineage>
        <taxon>Eukaryota</taxon>
        <taxon>Fungi</taxon>
        <taxon>Fungi incertae sedis</taxon>
        <taxon>Microsporidia</taxon>
        <taxon>Nematocida</taxon>
    </lineage>
</organism>
<protein>
    <recommendedName>
        <fullName evidence="10">Palmitoyltransferase</fullName>
        <ecNumber evidence="10">2.3.1.225</ecNumber>
    </recommendedName>
</protein>
<comment type="catalytic activity">
    <reaction evidence="9 10">
        <text>L-cysteinyl-[protein] + hexadecanoyl-CoA = S-hexadecanoyl-L-cysteinyl-[protein] + CoA</text>
        <dbReference type="Rhea" id="RHEA:36683"/>
        <dbReference type="Rhea" id="RHEA-COMP:10131"/>
        <dbReference type="Rhea" id="RHEA-COMP:11032"/>
        <dbReference type="ChEBI" id="CHEBI:29950"/>
        <dbReference type="ChEBI" id="CHEBI:57287"/>
        <dbReference type="ChEBI" id="CHEBI:57379"/>
        <dbReference type="ChEBI" id="CHEBI:74151"/>
        <dbReference type="EC" id="2.3.1.225"/>
    </reaction>
</comment>
<gene>
    <name evidence="12" type="ORF">NEDG_00451</name>
</gene>
<keyword evidence="13" id="KW-1185">Reference proteome</keyword>
<dbReference type="GeneID" id="93646801"/>
<accession>A0A177EJV4</accession>
<keyword evidence="6" id="KW-0564">Palmitate</keyword>
<evidence type="ECO:0000256" key="1">
    <source>
        <dbReference type="ARBA" id="ARBA00004141"/>
    </source>
</evidence>
<feature type="transmembrane region" description="Helical" evidence="10">
    <location>
        <begin position="12"/>
        <end position="34"/>
    </location>
</feature>
<dbReference type="GO" id="GO:0016020">
    <property type="term" value="C:membrane"/>
    <property type="evidence" value="ECO:0007669"/>
    <property type="project" value="UniProtKB-SubCell"/>
</dbReference>
<evidence type="ECO:0000256" key="6">
    <source>
        <dbReference type="ARBA" id="ARBA00023139"/>
    </source>
</evidence>
<evidence type="ECO:0000256" key="5">
    <source>
        <dbReference type="ARBA" id="ARBA00023136"/>
    </source>
</evidence>
<evidence type="ECO:0000256" key="9">
    <source>
        <dbReference type="ARBA" id="ARBA00048048"/>
    </source>
</evidence>
<keyword evidence="8 10" id="KW-0012">Acyltransferase</keyword>
<comment type="similarity">
    <text evidence="10">Belongs to the DHHC palmitoyltransferase family.</text>
</comment>
<keyword evidence="7" id="KW-0449">Lipoprotein</keyword>
<dbReference type="EC" id="2.3.1.225" evidence="10"/>
<feature type="domain" description="Palmitoyltransferase DHHC" evidence="11">
    <location>
        <begin position="80"/>
        <end position="203"/>
    </location>
</feature>
<evidence type="ECO:0000313" key="12">
    <source>
        <dbReference type="EMBL" id="OAG31976.1"/>
    </source>
</evidence>
<evidence type="ECO:0000256" key="2">
    <source>
        <dbReference type="ARBA" id="ARBA00022679"/>
    </source>
</evidence>
<keyword evidence="4 10" id="KW-1133">Transmembrane helix</keyword>
<keyword evidence="5 10" id="KW-0472">Membrane</keyword>
<dbReference type="VEuPathDB" id="MicrosporidiaDB:NEDG_00451"/>
<evidence type="ECO:0000259" key="11">
    <source>
        <dbReference type="Pfam" id="PF01529"/>
    </source>
</evidence>
<dbReference type="OrthoDB" id="331948at2759"/>
<dbReference type="RefSeq" id="XP_067545577.1">
    <property type="nucleotide sequence ID" value="XM_067687869.1"/>
</dbReference>
<dbReference type="PROSITE" id="PS50216">
    <property type="entry name" value="DHHC"/>
    <property type="match status" value="1"/>
</dbReference>
<feature type="transmembrane region" description="Helical" evidence="10">
    <location>
        <begin position="166"/>
        <end position="187"/>
    </location>
</feature>
<feature type="transmembrane region" description="Helical" evidence="10">
    <location>
        <begin position="46"/>
        <end position="64"/>
    </location>
</feature>
<evidence type="ECO:0000256" key="8">
    <source>
        <dbReference type="ARBA" id="ARBA00023315"/>
    </source>
</evidence>
<proteinExistence type="inferred from homology"/>
<dbReference type="Proteomes" id="UP000185944">
    <property type="component" value="Unassembled WGS sequence"/>
</dbReference>
<evidence type="ECO:0000256" key="4">
    <source>
        <dbReference type="ARBA" id="ARBA00022989"/>
    </source>
</evidence>
<evidence type="ECO:0000313" key="13">
    <source>
        <dbReference type="Proteomes" id="UP000185944"/>
    </source>
</evidence>
<dbReference type="AlphaFoldDB" id="A0A177EJV4"/>
<dbReference type="InterPro" id="IPR001594">
    <property type="entry name" value="Palmitoyltrfase_DHHC"/>
</dbReference>